<name>A0A5E8HJS7_9LEPT</name>
<sequence length="39" mass="4528">MQKIENFVLNLFSSILNFVRSVKVGGRGLKYITLWETEP</sequence>
<protein>
    <submittedName>
        <fullName evidence="1">Uncharacterized protein</fullName>
    </submittedName>
</protein>
<comment type="caution">
    <text evidence="1">The sequence shown here is derived from an EMBL/GenBank/DDBJ whole genome shotgun (WGS) entry which is preliminary data.</text>
</comment>
<organism evidence="1 2">
    <name type="scientific">Leptospira yanagawae serovar Saopaulo str. Sao Paulo = ATCC 700523</name>
    <dbReference type="NCBI Taxonomy" id="1249483"/>
    <lineage>
        <taxon>Bacteria</taxon>
        <taxon>Pseudomonadati</taxon>
        <taxon>Spirochaetota</taxon>
        <taxon>Spirochaetia</taxon>
        <taxon>Leptospirales</taxon>
        <taxon>Leptospiraceae</taxon>
        <taxon>Leptospira</taxon>
    </lineage>
</organism>
<evidence type="ECO:0000313" key="1">
    <source>
        <dbReference type="EMBL" id="EOQ90750.1"/>
    </source>
</evidence>
<proteinExistence type="predicted"/>
<gene>
    <name evidence="1" type="ORF">LEP1GSC202_0438</name>
</gene>
<evidence type="ECO:0000313" key="2">
    <source>
        <dbReference type="Proteomes" id="UP000013996"/>
    </source>
</evidence>
<dbReference type="Proteomes" id="UP000013996">
    <property type="component" value="Unassembled WGS sequence"/>
</dbReference>
<accession>A0A5E8HJS7</accession>
<reference evidence="1 2" key="1">
    <citation type="submission" date="2013-04" db="EMBL/GenBank/DDBJ databases">
        <authorList>
            <person name="Harkins D.M."/>
            <person name="Durkin A.S."/>
            <person name="Brinkac L.M."/>
            <person name="Haft D.H."/>
            <person name="Selengut J.D."/>
            <person name="Sanka R."/>
            <person name="DePew J."/>
            <person name="Purushe J."/>
            <person name="Hartskeerl R.A."/>
            <person name="Ahmed A."/>
            <person name="van der Linden H."/>
            <person name="Goris M.G.A."/>
            <person name="Vinetz J.M."/>
            <person name="Sutton G.G."/>
            <person name="Nierman W.C."/>
            <person name="Fouts D.E."/>
        </authorList>
    </citation>
    <scope>NUCLEOTIDE SEQUENCE [LARGE SCALE GENOMIC DNA]</scope>
    <source>
        <strain evidence="1 2">Sao Paulo</strain>
    </source>
</reference>
<dbReference type="AlphaFoldDB" id="A0A5E8HJS7"/>
<dbReference type="EMBL" id="AOGX02000005">
    <property type="protein sequence ID" value="EOQ90750.1"/>
    <property type="molecule type" value="Genomic_DNA"/>
</dbReference>